<dbReference type="AlphaFoldDB" id="A0A9N9VLT0"/>
<dbReference type="EMBL" id="CABFNQ020000734">
    <property type="protein sequence ID" value="CAH0028652.1"/>
    <property type="molecule type" value="Genomic_DNA"/>
</dbReference>
<dbReference type="Proteomes" id="UP000696573">
    <property type="component" value="Unassembled WGS sequence"/>
</dbReference>
<name>A0A9N9VLT0_9HYPO</name>
<gene>
    <name evidence="1" type="ORF">CRHIZ90672A_00012119</name>
</gene>
<evidence type="ECO:0000313" key="1">
    <source>
        <dbReference type="EMBL" id="CAH0028652.1"/>
    </source>
</evidence>
<comment type="caution">
    <text evidence="1">The sequence shown here is derived from an EMBL/GenBank/DDBJ whole genome shotgun (WGS) entry which is preliminary data.</text>
</comment>
<accession>A0A9N9VLT0</accession>
<proteinExistence type="predicted"/>
<keyword evidence="2" id="KW-1185">Reference proteome</keyword>
<evidence type="ECO:0000313" key="2">
    <source>
        <dbReference type="Proteomes" id="UP000696573"/>
    </source>
</evidence>
<protein>
    <submittedName>
        <fullName evidence="1">Uncharacterized protein</fullName>
    </submittedName>
</protein>
<sequence length="150" mass="16814">MDDSRPPDCLFKKRLLVGALIARPLDVIKPPPLIKVHKVSFKLKVIGSSSSLSRLMSGENCWLKPLIHSLDESFIYADEENDEIYDPEIGDVELVDEITYERETFGRKARRQDLKHAASLGLTLPSPYSGKGSATHFLISRSSRPGCNQF</sequence>
<reference evidence="1" key="1">
    <citation type="submission" date="2021-10" db="EMBL/GenBank/DDBJ databases">
        <authorList>
            <person name="Piombo E."/>
        </authorList>
    </citation>
    <scope>NUCLEOTIDE SEQUENCE</scope>
</reference>
<organism evidence="1 2">
    <name type="scientific">Clonostachys rhizophaga</name>
    <dbReference type="NCBI Taxonomy" id="160324"/>
    <lineage>
        <taxon>Eukaryota</taxon>
        <taxon>Fungi</taxon>
        <taxon>Dikarya</taxon>
        <taxon>Ascomycota</taxon>
        <taxon>Pezizomycotina</taxon>
        <taxon>Sordariomycetes</taxon>
        <taxon>Hypocreomycetidae</taxon>
        <taxon>Hypocreales</taxon>
        <taxon>Bionectriaceae</taxon>
        <taxon>Clonostachys</taxon>
    </lineage>
</organism>